<keyword evidence="2" id="KW-1185">Reference proteome</keyword>
<evidence type="ECO:0000313" key="1">
    <source>
        <dbReference type="EMBL" id="OAA78009.1"/>
    </source>
</evidence>
<comment type="caution">
    <text evidence="1">The sequence shown here is derived from an EMBL/GenBank/DDBJ whole genome shotgun (WGS) entry which is preliminary data.</text>
</comment>
<reference evidence="1 2" key="1">
    <citation type="journal article" date="2016" name="Genome Biol. Evol.">
        <title>Divergent and convergent evolution of fungal pathogenicity.</title>
        <authorList>
            <person name="Shang Y."/>
            <person name="Xiao G."/>
            <person name="Zheng P."/>
            <person name="Cen K."/>
            <person name="Zhan S."/>
            <person name="Wang C."/>
        </authorList>
    </citation>
    <scope>NUCLEOTIDE SEQUENCE [LARGE SCALE GENOMIC DNA]</scope>
    <source>
        <strain evidence="1 2">RCEF 1005</strain>
    </source>
</reference>
<sequence length="238" mass="26372">MGTRHLIVVVLNGRWYIAQYGQWDGYPGVVGMQLVKLLASPELVTQVRAGLPHTYEPDDAALEKMWEDSADARTILNHNPDVGPDGRLRYSQYSLWRRDPVAHYAPELLDMLPSLSRETSAAILVLVARGATAERPLPVKLEPTFANDGLFCEWAYVVDLDGEVLEVYEGASGKTPGHRFAHVGVENASVPTFIASVPFGELDGYKDDCDGFVGMIDEKIEAINRRRAASREELDDSE</sequence>
<dbReference type="OrthoDB" id="3938867at2759"/>
<protein>
    <submittedName>
        <fullName evidence="1">Uncharacterized protein</fullName>
    </submittedName>
</protein>
<proteinExistence type="predicted"/>
<evidence type="ECO:0000313" key="2">
    <source>
        <dbReference type="Proteomes" id="UP000076881"/>
    </source>
</evidence>
<dbReference type="AlphaFoldDB" id="A0A168HNC2"/>
<name>A0A168HNC2_CORDF</name>
<accession>A0A168HNC2</accession>
<gene>
    <name evidence="1" type="ORF">LEL_04832</name>
</gene>
<organism evidence="1 2">
    <name type="scientific">Akanthomyces lecanii RCEF 1005</name>
    <dbReference type="NCBI Taxonomy" id="1081108"/>
    <lineage>
        <taxon>Eukaryota</taxon>
        <taxon>Fungi</taxon>
        <taxon>Dikarya</taxon>
        <taxon>Ascomycota</taxon>
        <taxon>Pezizomycotina</taxon>
        <taxon>Sordariomycetes</taxon>
        <taxon>Hypocreomycetidae</taxon>
        <taxon>Hypocreales</taxon>
        <taxon>Cordycipitaceae</taxon>
        <taxon>Akanthomyces</taxon>
        <taxon>Cordyceps confragosa</taxon>
    </lineage>
</organism>
<dbReference type="Proteomes" id="UP000076881">
    <property type="component" value="Unassembled WGS sequence"/>
</dbReference>
<dbReference type="EMBL" id="AZHF01000003">
    <property type="protein sequence ID" value="OAA78009.1"/>
    <property type="molecule type" value="Genomic_DNA"/>
</dbReference>